<organism evidence="1 2">
    <name type="scientific">Georgenia thermotolerans</name>
    <dbReference type="NCBI Taxonomy" id="527326"/>
    <lineage>
        <taxon>Bacteria</taxon>
        <taxon>Bacillati</taxon>
        <taxon>Actinomycetota</taxon>
        <taxon>Actinomycetes</taxon>
        <taxon>Micrococcales</taxon>
        <taxon>Bogoriellaceae</taxon>
        <taxon>Georgenia</taxon>
    </lineage>
</organism>
<name>A0A7J5UJV8_9MICO</name>
<evidence type="ECO:0000313" key="1">
    <source>
        <dbReference type="EMBL" id="KAE8762173.1"/>
    </source>
</evidence>
<dbReference type="Proteomes" id="UP000451860">
    <property type="component" value="Unassembled WGS sequence"/>
</dbReference>
<dbReference type="AlphaFoldDB" id="A0A7J5UJV8"/>
<proteinExistence type="predicted"/>
<dbReference type="RefSeq" id="WP_152204189.1">
    <property type="nucleotide sequence ID" value="NZ_VUKF01000045.1"/>
</dbReference>
<dbReference type="OrthoDB" id="4930678at2"/>
<reference evidence="1 2" key="1">
    <citation type="submission" date="2019-10" db="EMBL/GenBank/DDBJ databases">
        <title>Georgenia wutianyii sp. nov. and Georgenia yuyongxinii sp. nov. isolated from plateau pika (Ochotona curzoniae) in the Qinghai-Tibet plateau of China.</title>
        <authorList>
            <person name="Tian Z."/>
        </authorList>
    </citation>
    <scope>NUCLEOTIDE SEQUENCE [LARGE SCALE GENOMIC DNA]</scope>
    <source>
        <strain evidence="1 2">DSM 21501</strain>
    </source>
</reference>
<protein>
    <recommendedName>
        <fullName evidence="3">V-type ATPase subunit</fullName>
    </recommendedName>
</protein>
<accession>A0A7J5UJV8</accession>
<dbReference type="EMBL" id="WHJE01000236">
    <property type="protein sequence ID" value="KAE8762173.1"/>
    <property type="molecule type" value="Genomic_DNA"/>
</dbReference>
<sequence>MSRSWVAGVVRAKALARRRLGPAGARALAAQPGPEAAVTALAATPYGHDVHPGQDLGTAQHAVGAALLWDLRVLAGWLPRGGADVVRLLAGGFEVANVDEHLARLRGAPARPPYRLGTLDTAWARLAATTSAAAVAEVLATSSWRLRGARTPREVALGLRLAWADAVITGVPEAAGWARAGAALVVLREVVAEHRRLAPGTARLATAILGPGLERVLDHGAADLPALRRGLPQDVRWLLDDVESVADLWRAEVAWVHRVEREGFALLRGSGYDRRPVVGAIAVLAGDAWRVRAALEAAGRGGTGASLEAFDAVA</sequence>
<comment type="caution">
    <text evidence="1">The sequence shown here is derived from an EMBL/GenBank/DDBJ whole genome shotgun (WGS) entry which is preliminary data.</text>
</comment>
<evidence type="ECO:0000313" key="2">
    <source>
        <dbReference type="Proteomes" id="UP000451860"/>
    </source>
</evidence>
<gene>
    <name evidence="1" type="ORF">GB883_20750</name>
</gene>
<evidence type="ECO:0008006" key="3">
    <source>
        <dbReference type="Google" id="ProtNLM"/>
    </source>
</evidence>
<keyword evidence="2" id="KW-1185">Reference proteome</keyword>